<evidence type="ECO:0000313" key="2">
    <source>
        <dbReference type="EMBL" id="KAG5196393.1"/>
    </source>
</evidence>
<proteinExistence type="predicted"/>
<dbReference type="EMBL" id="JAEMGP010000021">
    <property type="protein sequence ID" value="KAG5196393.1"/>
    <property type="molecule type" value="Genomic_DNA"/>
</dbReference>
<protein>
    <submittedName>
        <fullName evidence="2">Uncharacterized protein</fullName>
    </submittedName>
</protein>
<reference evidence="2 3" key="1">
    <citation type="submission" date="2020-12" db="EMBL/GenBank/DDBJ databases">
        <title>De novo assembly of Tibetan sheep genome.</title>
        <authorList>
            <person name="Li X."/>
        </authorList>
    </citation>
    <scope>NUCLEOTIDE SEQUENCE [LARGE SCALE GENOMIC DNA]</scope>
    <source>
        <tissue evidence="2">Heart</tissue>
    </source>
</reference>
<evidence type="ECO:0000313" key="3">
    <source>
        <dbReference type="Proteomes" id="UP000664991"/>
    </source>
</evidence>
<accession>A0A835ZMQ1</accession>
<name>A0A835ZMQ1_SHEEP</name>
<organism evidence="2 3">
    <name type="scientific">Ovis aries</name>
    <name type="common">Sheep</name>
    <dbReference type="NCBI Taxonomy" id="9940"/>
    <lineage>
        <taxon>Eukaryota</taxon>
        <taxon>Metazoa</taxon>
        <taxon>Chordata</taxon>
        <taxon>Craniata</taxon>
        <taxon>Vertebrata</taxon>
        <taxon>Euteleostomi</taxon>
        <taxon>Mammalia</taxon>
        <taxon>Eutheria</taxon>
        <taxon>Laurasiatheria</taxon>
        <taxon>Artiodactyla</taxon>
        <taxon>Ruminantia</taxon>
        <taxon>Pecora</taxon>
        <taxon>Bovidae</taxon>
        <taxon>Caprinae</taxon>
        <taxon>Ovis</taxon>
    </lineage>
</organism>
<sequence>MRMLAALKLPILYKLNFLNGSLVDSQVHGSSMSPEALTGPIEHLSPLLGSDVRRTAAVGSVSSEKKDRLLLGEKSVCSEDKPPQGKAALMFAGCITEDPEIPQVKGIVRGKYFEEKPELKQQAPPRLRVTPSPLAPANGERLSSAVSRVFYCVTGCSLPFDPTFQKLKGLPPGSACLRTDVIVPK</sequence>
<dbReference type="Proteomes" id="UP000664991">
    <property type="component" value="Chromosome 21"/>
</dbReference>
<gene>
    <name evidence="2" type="ORF">JEQ12_011079</name>
</gene>
<comment type="caution">
    <text evidence="2">The sequence shown here is derived from an EMBL/GenBank/DDBJ whole genome shotgun (WGS) entry which is preliminary data.</text>
</comment>
<feature type="region of interest" description="Disordered" evidence="1">
    <location>
        <begin position="119"/>
        <end position="139"/>
    </location>
</feature>
<dbReference type="AlphaFoldDB" id="A0A835ZMQ1"/>
<evidence type="ECO:0000256" key="1">
    <source>
        <dbReference type="SAM" id="MobiDB-lite"/>
    </source>
</evidence>